<comment type="caution">
    <text evidence="2">The sequence shown here is derived from an EMBL/GenBank/DDBJ whole genome shotgun (WGS) entry which is preliminary data.</text>
</comment>
<feature type="transmembrane region" description="Helical" evidence="1">
    <location>
        <begin position="20"/>
        <end position="45"/>
    </location>
</feature>
<keyword evidence="1" id="KW-0472">Membrane</keyword>
<name>A0A917I787_9HYPH</name>
<organism evidence="2 3">
    <name type="scientific">Alsobacter metallidurans</name>
    <dbReference type="NCBI Taxonomy" id="340221"/>
    <lineage>
        <taxon>Bacteria</taxon>
        <taxon>Pseudomonadati</taxon>
        <taxon>Pseudomonadota</taxon>
        <taxon>Alphaproteobacteria</taxon>
        <taxon>Hyphomicrobiales</taxon>
        <taxon>Alsobacteraceae</taxon>
        <taxon>Alsobacter</taxon>
    </lineage>
</organism>
<keyword evidence="1" id="KW-0812">Transmembrane</keyword>
<evidence type="ECO:0000313" key="2">
    <source>
        <dbReference type="EMBL" id="GGH17934.1"/>
    </source>
</evidence>
<dbReference type="AlphaFoldDB" id="A0A917I787"/>
<dbReference type="RefSeq" id="WP_188517446.1">
    <property type="nucleotide sequence ID" value="NZ_BMES01000001.1"/>
</dbReference>
<proteinExistence type="predicted"/>
<evidence type="ECO:0000256" key="1">
    <source>
        <dbReference type="SAM" id="Phobius"/>
    </source>
</evidence>
<accession>A0A917I787</accession>
<keyword evidence="3" id="KW-1185">Reference proteome</keyword>
<keyword evidence="1" id="KW-1133">Transmembrane helix</keyword>
<reference evidence="2" key="1">
    <citation type="journal article" date="2014" name="Int. J. Syst. Evol. Microbiol.">
        <title>Complete genome sequence of Corynebacterium casei LMG S-19264T (=DSM 44701T), isolated from a smear-ripened cheese.</title>
        <authorList>
            <consortium name="US DOE Joint Genome Institute (JGI-PGF)"/>
            <person name="Walter F."/>
            <person name="Albersmeier A."/>
            <person name="Kalinowski J."/>
            <person name="Ruckert C."/>
        </authorList>
    </citation>
    <scope>NUCLEOTIDE SEQUENCE</scope>
    <source>
        <strain evidence="2">CGMCC 1.12214</strain>
    </source>
</reference>
<sequence length="53" mass="5706">MQPLVPQPTQSGNFDLALPLFAMKVAFGFTLFSLEITQAIVQAAAGDKKPARE</sequence>
<dbReference type="Proteomes" id="UP000603912">
    <property type="component" value="Unassembled WGS sequence"/>
</dbReference>
<protein>
    <submittedName>
        <fullName evidence="2">Uncharacterized protein</fullName>
    </submittedName>
</protein>
<dbReference type="EMBL" id="BMES01000001">
    <property type="protein sequence ID" value="GGH17934.1"/>
    <property type="molecule type" value="Genomic_DNA"/>
</dbReference>
<reference evidence="2" key="2">
    <citation type="submission" date="2020-09" db="EMBL/GenBank/DDBJ databases">
        <authorList>
            <person name="Sun Q."/>
            <person name="Zhou Y."/>
        </authorList>
    </citation>
    <scope>NUCLEOTIDE SEQUENCE</scope>
    <source>
        <strain evidence="2">CGMCC 1.12214</strain>
    </source>
</reference>
<gene>
    <name evidence="2" type="ORF">GCM10007036_19770</name>
</gene>
<evidence type="ECO:0000313" key="3">
    <source>
        <dbReference type="Proteomes" id="UP000603912"/>
    </source>
</evidence>